<name>A0A2T7C0Z4_9POAL</name>
<feature type="compositionally biased region" description="Low complexity" evidence="1">
    <location>
        <begin position="14"/>
        <end position="25"/>
    </location>
</feature>
<feature type="region of interest" description="Disordered" evidence="1">
    <location>
        <begin position="146"/>
        <end position="174"/>
    </location>
</feature>
<feature type="compositionally biased region" description="Basic and acidic residues" evidence="1">
    <location>
        <begin position="146"/>
        <end position="157"/>
    </location>
</feature>
<feature type="region of interest" description="Disordered" evidence="1">
    <location>
        <begin position="1"/>
        <end position="101"/>
    </location>
</feature>
<gene>
    <name evidence="2" type="ORF">GQ55_9G081700</name>
</gene>
<dbReference type="AlphaFoldDB" id="A0A2T7C0Z4"/>
<evidence type="ECO:0000313" key="2">
    <source>
        <dbReference type="EMBL" id="PUZ36985.1"/>
    </source>
</evidence>
<evidence type="ECO:0000313" key="3">
    <source>
        <dbReference type="Proteomes" id="UP000244336"/>
    </source>
</evidence>
<dbReference type="EMBL" id="CM009757">
    <property type="protein sequence ID" value="PUZ36985.1"/>
    <property type="molecule type" value="Genomic_DNA"/>
</dbReference>
<dbReference type="Proteomes" id="UP000244336">
    <property type="component" value="Chromosome 9"/>
</dbReference>
<reference evidence="2 3" key="1">
    <citation type="submission" date="2018-04" db="EMBL/GenBank/DDBJ databases">
        <title>WGS assembly of Panicum hallii var. hallii HAL2.</title>
        <authorList>
            <person name="Lovell J."/>
            <person name="Jenkins J."/>
            <person name="Lowry D."/>
            <person name="Mamidi S."/>
            <person name="Sreedasyam A."/>
            <person name="Weng X."/>
            <person name="Barry K."/>
            <person name="Bonette J."/>
            <person name="Campitelli B."/>
            <person name="Daum C."/>
            <person name="Gordon S."/>
            <person name="Gould B."/>
            <person name="Lipzen A."/>
            <person name="MacQueen A."/>
            <person name="Palacio-Mejia J."/>
            <person name="Plott C."/>
            <person name="Shakirov E."/>
            <person name="Shu S."/>
            <person name="Yoshinaga Y."/>
            <person name="Zane M."/>
            <person name="Rokhsar D."/>
            <person name="Grimwood J."/>
            <person name="Schmutz J."/>
            <person name="Juenger T."/>
        </authorList>
    </citation>
    <scope>NUCLEOTIDE SEQUENCE [LARGE SCALE GENOMIC DNA]</scope>
    <source>
        <strain evidence="3">cv. HAL2</strain>
    </source>
</reference>
<keyword evidence="3" id="KW-1185">Reference proteome</keyword>
<organism evidence="2 3">
    <name type="scientific">Panicum hallii var. hallii</name>
    <dbReference type="NCBI Taxonomy" id="1504633"/>
    <lineage>
        <taxon>Eukaryota</taxon>
        <taxon>Viridiplantae</taxon>
        <taxon>Streptophyta</taxon>
        <taxon>Embryophyta</taxon>
        <taxon>Tracheophyta</taxon>
        <taxon>Spermatophyta</taxon>
        <taxon>Magnoliopsida</taxon>
        <taxon>Liliopsida</taxon>
        <taxon>Poales</taxon>
        <taxon>Poaceae</taxon>
        <taxon>PACMAD clade</taxon>
        <taxon>Panicoideae</taxon>
        <taxon>Panicodae</taxon>
        <taxon>Paniceae</taxon>
        <taxon>Panicinae</taxon>
        <taxon>Panicum</taxon>
        <taxon>Panicum sect. Panicum</taxon>
    </lineage>
</organism>
<feature type="compositionally biased region" description="Low complexity" evidence="1">
    <location>
        <begin position="89"/>
        <end position="101"/>
    </location>
</feature>
<sequence length="174" mass="18376">MPNWRALRGSVPLPSGAEATGATAPSPAPEPEAIPMHPPATAPRFERALAPGTARPRKAQAGPGGREGRARRERTGRRGRPPAVARCSGQPAGLPARPPRGGVCKAWGVRWWSGDGGWIDGWGRGDADARPCSDRGMPRLRPKWAREAGRAEARHVSPTDAAMRKACSSSTLST</sequence>
<accession>A0A2T7C0Z4</accession>
<feature type="compositionally biased region" description="Basic residues" evidence="1">
    <location>
        <begin position="69"/>
        <end position="80"/>
    </location>
</feature>
<feature type="compositionally biased region" description="Pro residues" evidence="1">
    <location>
        <begin position="26"/>
        <end position="41"/>
    </location>
</feature>
<evidence type="ECO:0000256" key="1">
    <source>
        <dbReference type="SAM" id="MobiDB-lite"/>
    </source>
</evidence>
<dbReference type="Gramene" id="PUZ36985">
    <property type="protein sequence ID" value="PUZ36985"/>
    <property type="gene ID" value="GQ55_9G081700"/>
</dbReference>
<protein>
    <submittedName>
        <fullName evidence="2">Uncharacterized protein</fullName>
    </submittedName>
</protein>
<proteinExistence type="predicted"/>